<dbReference type="SUPFAM" id="SSF109998">
    <property type="entry name" value="Triger factor/SurA peptide-binding domain-like"/>
    <property type="match status" value="1"/>
</dbReference>
<comment type="similarity">
    <text evidence="2">Belongs to the PpiC/parvulin rotamase family.</text>
</comment>
<evidence type="ECO:0000256" key="1">
    <source>
        <dbReference type="ARBA" id="ARBA00000971"/>
    </source>
</evidence>
<feature type="domain" description="PpiC" evidence="7">
    <location>
        <begin position="128"/>
        <end position="231"/>
    </location>
</feature>
<evidence type="ECO:0000313" key="8">
    <source>
        <dbReference type="EMBL" id="TQV87456.1"/>
    </source>
</evidence>
<evidence type="ECO:0000256" key="3">
    <source>
        <dbReference type="ARBA" id="ARBA00013194"/>
    </source>
</evidence>
<proteinExistence type="inferred from homology"/>
<evidence type="ECO:0000259" key="7">
    <source>
        <dbReference type="PROSITE" id="PS50198"/>
    </source>
</evidence>
<keyword evidence="5 8" id="KW-0413">Isomerase</keyword>
<keyword evidence="6" id="KW-0732">Signal</keyword>
<keyword evidence="9" id="KW-1185">Reference proteome</keyword>
<dbReference type="PANTHER" id="PTHR47245:SF2">
    <property type="entry name" value="PEPTIDYL-PROLYL CIS-TRANS ISOMERASE HP_0175-RELATED"/>
    <property type="match status" value="1"/>
</dbReference>
<feature type="chain" id="PRO_5022009203" description="peptidylprolyl isomerase" evidence="6">
    <location>
        <begin position="20"/>
        <end position="276"/>
    </location>
</feature>
<evidence type="ECO:0000256" key="5">
    <source>
        <dbReference type="PROSITE-ProRule" id="PRU00278"/>
    </source>
</evidence>
<dbReference type="Proteomes" id="UP000315439">
    <property type="component" value="Unassembled WGS sequence"/>
</dbReference>
<dbReference type="OrthoDB" id="5706698at2"/>
<evidence type="ECO:0000313" key="9">
    <source>
        <dbReference type="Proteomes" id="UP000315439"/>
    </source>
</evidence>
<evidence type="ECO:0000256" key="2">
    <source>
        <dbReference type="ARBA" id="ARBA00007656"/>
    </source>
</evidence>
<evidence type="ECO:0000256" key="6">
    <source>
        <dbReference type="SAM" id="SignalP"/>
    </source>
</evidence>
<keyword evidence="4 5" id="KW-0697">Rotamase</keyword>
<dbReference type="Gene3D" id="3.10.50.40">
    <property type="match status" value="1"/>
</dbReference>
<dbReference type="GO" id="GO:0003755">
    <property type="term" value="F:peptidyl-prolyl cis-trans isomerase activity"/>
    <property type="evidence" value="ECO:0007669"/>
    <property type="project" value="UniProtKB-KW"/>
</dbReference>
<sequence>MEKLIRTALTLFVASLLFACGSSEEIIAKVGDKAITKKQFEAYLQFKRVNSKDEKQREAHLKLYLEREKLTAAIEKSKALDDALMQAELEEFKKEMLISRYFEKHLRDKVSDDAIRSYYASNSGNYESKKAKVAHILIRTEQKMSETERTARYTRAAEAYSQLTSGKDFAEIAKQYSEDSVSVKKGGVIGWINQGAIDPLFSKKVFEEMKKDQVSEPFQTSFGYHIVKLLEEPAVVKKPLESVKGDIRYQLRQKVRQAETERLMETTSLTMLEKKQ</sequence>
<protein>
    <recommendedName>
        <fullName evidence="3">peptidylprolyl isomerase</fullName>
        <ecNumber evidence="3">5.2.1.8</ecNumber>
    </recommendedName>
</protein>
<dbReference type="InterPro" id="IPR046357">
    <property type="entry name" value="PPIase_dom_sf"/>
</dbReference>
<organism evidence="8 9">
    <name type="scientific">Aliikangiella coralliicola</name>
    <dbReference type="NCBI Taxonomy" id="2592383"/>
    <lineage>
        <taxon>Bacteria</taxon>
        <taxon>Pseudomonadati</taxon>
        <taxon>Pseudomonadota</taxon>
        <taxon>Gammaproteobacteria</taxon>
        <taxon>Oceanospirillales</taxon>
        <taxon>Pleioneaceae</taxon>
        <taxon>Aliikangiella</taxon>
    </lineage>
</organism>
<dbReference type="PROSITE" id="PS50198">
    <property type="entry name" value="PPIC_PPIASE_2"/>
    <property type="match status" value="1"/>
</dbReference>
<dbReference type="PANTHER" id="PTHR47245">
    <property type="entry name" value="PEPTIDYLPROLYL ISOMERASE"/>
    <property type="match status" value="1"/>
</dbReference>
<dbReference type="InterPro" id="IPR050245">
    <property type="entry name" value="PrsA_foldase"/>
</dbReference>
<dbReference type="AlphaFoldDB" id="A0A545UDB5"/>
<dbReference type="EMBL" id="VIKS01000008">
    <property type="protein sequence ID" value="TQV87456.1"/>
    <property type="molecule type" value="Genomic_DNA"/>
</dbReference>
<dbReference type="InterPro" id="IPR027304">
    <property type="entry name" value="Trigger_fact/SurA_dom_sf"/>
</dbReference>
<accession>A0A545UDB5</accession>
<reference evidence="8 9" key="1">
    <citation type="submission" date="2019-07" db="EMBL/GenBank/DDBJ databases">
        <title>Draft genome for Aliikangiella sp. M105.</title>
        <authorList>
            <person name="Wang G."/>
        </authorList>
    </citation>
    <scope>NUCLEOTIDE SEQUENCE [LARGE SCALE GENOMIC DNA]</scope>
    <source>
        <strain evidence="8 9">M105</strain>
    </source>
</reference>
<name>A0A545UDB5_9GAMM</name>
<dbReference type="SUPFAM" id="SSF54534">
    <property type="entry name" value="FKBP-like"/>
    <property type="match status" value="1"/>
</dbReference>
<dbReference type="InterPro" id="IPR000297">
    <property type="entry name" value="PPIase_PpiC"/>
</dbReference>
<dbReference type="EC" id="5.2.1.8" evidence="3"/>
<feature type="signal peptide" evidence="6">
    <location>
        <begin position="1"/>
        <end position="19"/>
    </location>
</feature>
<gene>
    <name evidence="8" type="ORF">FLL46_13440</name>
</gene>
<dbReference type="Pfam" id="PF00639">
    <property type="entry name" value="Rotamase"/>
    <property type="match status" value="1"/>
</dbReference>
<comment type="catalytic activity">
    <reaction evidence="1">
        <text>[protein]-peptidylproline (omega=180) = [protein]-peptidylproline (omega=0)</text>
        <dbReference type="Rhea" id="RHEA:16237"/>
        <dbReference type="Rhea" id="RHEA-COMP:10747"/>
        <dbReference type="Rhea" id="RHEA-COMP:10748"/>
        <dbReference type="ChEBI" id="CHEBI:83833"/>
        <dbReference type="ChEBI" id="CHEBI:83834"/>
        <dbReference type="EC" id="5.2.1.8"/>
    </reaction>
</comment>
<dbReference type="PROSITE" id="PS51257">
    <property type="entry name" value="PROKAR_LIPOPROTEIN"/>
    <property type="match status" value="1"/>
</dbReference>
<comment type="caution">
    <text evidence="8">The sequence shown here is derived from an EMBL/GenBank/DDBJ whole genome shotgun (WGS) entry which is preliminary data.</text>
</comment>
<evidence type="ECO:0000256" key="4">
    <source>
        <dbReference type="ARBA" id="ARBA00023110"/>
    </source>
</evidence>